<dbReference type="SUPFAM" id="SSF81383">
    <property type="entry name" value="F-box domain"/>
    <property type="match status" value="1"/>
</dbReference>
<evidence type="ECO:0000313" key="2">
    <source>
        <dbReference type="Proteomes" id="UP001497457"/>
    </source>
</evidence>
<protein>
    <recommendedName>
        <fullName evidence="3">F-box domain-containing protein</fullName>
    </recommendedName>
</protein>
<dbReference type="AlphaFoldDB" id="A0ABC8WWR0"/>
<dbReference type="InterPro" id="IPR036047">
    <property type="entry name" value="F-box-like_dom_sf"/>
</dbReference>
<keyword evidence="2" id="KW-1185">Reference proteome</keyword>
<gene>
    <name evidence="1" type="ORF">URODEC1_LOCUS17818</name>
</gene>
<name>A0ABC8WWR0_9POAL</name>
<dbReference type="PANTHER" id="PTHR34791:SF1">
    <property type="entry name" value="OS02G0272100 PROTEIN"/>
    <property type="match status" value="1"/>
</dbReference>
<reference evidence="2" key="1">
    <citation type="submission" date="2024-06" db="EMBL/GenBank/DDBJ databases">
        <authorList>
            <person name="Ryan C."/>
        </authorList>
    </citation>
    <scope>NUCLEOTIDE SEQUENCE [LARGE SCALE GENOMIC DNA]</scope>
</reference>
<accession>A0ABC8WWR0</accession>
<evidence type="ECO:0000313" key="1">
    <source>
        <dbReference type="EMBL" id="CAL4916001.1"/>
    </source>
</evidence>
<evidence type="ECO:0008006" key="3">
    <source>
        <dbReference type="Google" id="ProtNLM"/>
    </source>
</evidence>
<proteinExistence type="predicted"/>
<sequence>MAKCSPLYKATDATRWDAEDIFGRLCILAHAAFLHAGFHPSSVPAATPWSLSRRYSVLSPQAAHHRDAAATVVLRLYRQWGQRRRGRAHMALRAHVMANGGGRYMARRERFGRAGLENVLSGSVDHTSRALRAPGSAGECLWKLLSDEICRGLFLYASEANGVPVIPDFASLPGDIKMAILEKLDDGKDVAMAECASKELRDLIAGHGSLLWKAKYEAIISSFSYLSRNYLILADKDKPLISWKERYAKARHCKSCLLKQEQSERERSRKYSVLPWCFPMLHIPPIHPRTLRETMILLGMIPRPRRSIRKVDHESRKPKLTSDIVSVITQRTAVVEENRRRRIAGRTITMVSKRSYQKQHQVGAVHSPSSRYYWKHR</sequence>
<dbReference type="EMBL" id="OZ075123">
    <property type="protein sequence ID" value="CAL4916001.1"/>
    <property type="molecule type" value="Genomic_DNA"/>
</dbReference>
<organism evidence="1 2">
    <name type="scientific">Urochloa decumbens</name>
    <dbReference type="NCBI Taxonomy" id="240449"/>
    <lineage>
        <taxon>Eukaryota</taxon>
        <taxon>Viridiplantae</taxon>
        <taxon>Streptophyta</taxon>
        <taxon>Embryophyta</taxon>
        <taxon>Tracheophyta</taxon>
        <taxon>Spermatophyta</taxon>
        <taxon>Magnoliopsida</taxon>
        <taxon>Liliopsida</taxon>
        <taxon>Poales</taxon>
        <taxon>Poaceae</taxon>
        <taxon>PACMAD clade</taxon>
        <taxon>Panicoideae</taxon>
        <taxon>Panicodae</taxon>
        <taxon>Paniceae</taxon>
        <taxon>Melinidinae</taxon>
        <taxon>Urochloa</taxon>
    </lineage>
</organism>
<dbReference type="Proteomes" id="UP001497457">
    <property type="component" value="Chromosome 13rd"/>
</dbReference>
<reference evidence="1 2" key="2">
    <citation type="submission" date="2024-10" db="EMBL/GenBank/DDBJ databases">
        <authorList>
            <person name="Ryan C."/>
        </authorList>
    </citation>
    <scope>NUCLEOTIDE SEQUENCE [LARGE SCALE GENOMIC DNA]</scope>
</reference>
<dbReference type="PANTHER" id="PTHR34791">
    <property type="entry name" value="OS02G0272100 PROTEIN"/>
    <property type="match status" value="1"/>
</dbReference>